<sequence>MAILTDTNTSSAAAQALQLLITAAQAGDNGALLKLCSDFKPLLSSEARREMFYNSLGKDAEGIAVLAFIELVLKYSGTDYVNWPGYARCRVHFALFDAMQKQGRIWENEIAVNTDSEEGTALLDEAGLQQGLPDDIAQLLLSLEVRQALKRLTAEQQQVIELLFLREQKPKEAARLLGCSVRNVTKHRLKGLDKLRLRLLLKQDG</sequence>
<dbReference type="GO" id="GO:0006352">
    <property type="term" value="P:DNA-templated transcription initiation"/>
    <property type="evidence" value="ECO:0007669"/>
    <property type="project" value="InterPro"/>
</dbReference>
<evidence type="ECO:0000259" key="1">
    <source>
        <dbReference type="Pfam" id="PF08281"/>
    </source>
</evidence>
<dbReference type="GO" id="GO:0003677">
    <property type="term" value="F:DNA binding"/>
    <property type="evidence" value="ECO:0007669"/>
    <property type="project" value="InterPro"/>
</dbReference>
<protein>
    <submittedName>
        <fullName evidence="2">Sigma-70 family RNA polymerase sigma factor</fullName>
    </submittedName>
</protein>
<accession>A0A7X2XHE4</accession>
<dbReference type="Proteomes" id="UP000484547">
    <property type="component" value="Unassembled WGS sequence"/>
</dbReference>
<evidence type="ECO:0000313" key="3">
    <source>
        <dbReference type="EMBL" id="MTU04854.1"/>
    </source>
</evidence>
<evidence type="ECO:0000313" key="2">
    <source>
        <dbReference type="EMBL" id="MTT76781.1"/>
    </source>
</evidence>
<comment type="caution">
    <text evidence="2">The sequence shown here is derived from an EMBL/GenBank/DDBJ whole genome shotgun (WGS) entry which is preliminary data.</text>
</comment>
<feature type="domain" description="RNA polymerase sigma factor 70 region 4 type 2" evidence="1">
    <location>
        <begin position="143"/>
        <end position="195"/>
    </location>
</feature>
<dbReference type="AlphaFoldDB" id="A0A7X2XHE4"/>
<reference evidence="4 5" key="1">
    <citation type="journal article" date="2019" name="Nat. Med.">
        <title>A library of human gut bacterial isolates paired with longitudinal multiomics data enables mechanistic microbiome research.</title>
        <authorList>
            <person name="Poyet M."/>
            <person name="Groussin M."/>
            <person name="Gibbons S.M."/>
            <person name="Avila-Pacheco J."/>
            <person name="Jiang X."/>
            <person name="Kearney S.M."/>
            <person name="Perrotta A.R."/>
            <person name="Berdy B."/>
            <person name="Zhao S."/>
            <person name="Lieberman T.D."/>
            <person name="Swanson P.K."/>
            <person name="Smith M."/>
            <person name="Roesemann S."/>
            <person name="Alexander J.E."/>
            <person name="Rich S.A."/>
            <person name="Livny J."/>
            <person name="Vlamakis H."/>
            <person name="Clish C."/>
            <person name="Bullock K."/>
            <person name="Deik A."/>
            <person name="Scott J."/>
            <person name="Pierce K.A."/>
            <person name="Xavier R.J."/>
            <person name="Alm E.J."/>
        </authorList>
    </citation>
    <scope>NUCLEOTIDE SEQUENCE [LARGE SCALE GENOMIC DNA]</scope>
    <source>
        <strain evidence="2 5">BIOML-A13</strain>
        <strain evidence="3 4">BIOML-A3</strain>
    </source>
</reference>
<name>A0A7X2XHE4_9FIRM</name>
<evidence type="ECO:0000313" key="5">
    <source>
        <dbReference type="Proteomes" id="UP000484547"/>
    </source>
</evidence>
<dbReference type="EMBL" id="WNBW01000012">
    <property type="protein sequence ID" value="MTU04854.1"/>
    <property type="molecule type" value="Genomic_DNA"/>
</dbReference>
<dbReference type="EMBL" id="WNBM01000011">
    <property type="protein sequence ID" value="MTT76781.1"/>
    <property type="molecule type" value="Genomic_DNA"/>
</dbReference>
<dbReference type="Proteomes" id="UP000443070">
    <property type="component" value="Unassembled WGS sequence"/>
</dbReference>
<proteinExistence type="predicted"/>
<dbReference type="InterPro" id="IPR013324">
    <property type="entry name" value="RNA_pol_sigma_r3/r4-like"/>
</dbReference>
<dbReference type="Gene3D" id="1.10.10.10">
    <property type="entry name" value="Winged helix-like DNA-binding domain superfamily/Winged helix DNA-binding domain"/>
    <property type="match status" value="1"/>
</dbReference>
<organism evidence="2 5">
    <name type="scientific">Phascolarctobacterium faecium</name>
    <dbReference type="NCBI Taxonomy" id="33025"/>
    <lineage>
        <taxon>Bacteria</taxon>
        <taxon>Bacillati</taxon>
        <taxon>Bacillota</taxon>
        <taxon>Negativicutes</taxon>
        <taxon>Acidaminococcales</taxon>
        <taxon>Acidaminococcaceae</taxon>
        <taxon>Phascolarctobacterium</taxon>
    </lineage>
</organism>
<dbReference type="Pfam" id="PF08281">
    <property type="entry name" value="Sigma70_r4_2"/>
    <property type="match status" value="1"/>
</dbReference>
<dbReference type="NCBIfam" id="TIGR02937">
    <property type="entry name" value="sigma70-ECF"/>
    <property type="match status" value="1"/>
</dbReference>
<dbReference type="InterPro" id="IPR014284">
    <property type="entry name" value="RNA_pol_sigma-70_dom"/>
</dbReference>
<keyword evidence="4" id="KW-1185">Reference proteome</keyword>
<gene>
    <name evidence="2" type="ORF">GMD11_11020</name>
    <name evidence="3" type="ORF">GMD18_10690</name>
</gene>
<dbReference type="InterPro" id="IPR036388">
    <property type="entry name" value="WH-like_DNA-bd_sf"/>
</dbReference>
<dbReference type="InterPro" id="IPR013249">
    <property type="entry name" value="RNA_pol_sigma70_r4_t2"/>
</dbReference>
<dbReference type="GO" id="GO:0016987">
    <property type="term" value="F:sigma factor activity"/>
    <property type="evidence" value="ECO:0007669"/>
    <property type="project" value="InterPro"/>
</dbReference>
<dbReference type="SUPFAM" id="SSF88659">
    <property type="entry name" value="Sigma3 and sigma4 domains of RNA polymerase sigma factors"/>
    <property type="match status" value="1"/>
</dbReference>
<evidence type="ECO:0000313" key="4">
    <source>
        <dbReference type="Proteomes" id="UP000443070"/>
    </source>
</evidence>